<proteinExistence type="predicted"/>
<evidence type="ECO:0000259" key="3">
    <source>
        <dbReference type="PROSITE" id="PS50076"/>
    </source>
</evidence>
<dbReference type="PROSITE" id="PS50076">
    <property type="entry name" value="DNAJ_2"/>
    <property type="match status" value="1"/>
</dbReference>
<name>A0AAU7DM20_9BACT</name>
<evidence type="ECO:0000256" key="2">
    <source>
        <dbReference type="SAM" id="MobiDB-lite"/>
    </source>
</evidence>
<keyword evidence="1" id="KW-0143">Chaperone</keyword>
<dbReference type="SMART" id="SM00271">
    <property type="entry name" value="DnaJ"/>
    <property type="match status" value="1"/>
</dbReference>
<evidence type="ECO:0000313" key="4">
    <source>
        <dbReference type="EMBL" id="XBH18369.1"/>
    </source>
</evidence>
<dbReference type="RefSeq" id="WP_348263594.1">
    <property type="nucleotide sequence ID" value="NZ_CP121196.1"/>
</dbReference>
<dbReference type="InterPro" id="IPR018253">
    <property type="entry name" value="DnaJ_domain_CS"/>
</dbReference>
<feature type="domain" description="J" evidence="3">
    <location>
        <begin position="9"/>
        <end position="72"/>
    </location>
</feature>
<dbReference type="CDD" id="cd06257">
    <property type="entry name" value="DnaJ"/>
    <property type="match status" value="1"/>
</dbReference>
<evidence type="ECO:0000256" key="1">
    <source>
        <dbReference type="ARBA" id="ARBA00023186"/>
    </source>
</evidence>
<dbReference type="Gene3D" id="1.10.287.110">
    <property type="entry name" value="DnaJ domain"/>
    <property type="match status" value="1"/>
</dbReference>
<feature type="region of interest" description="Disordered" evidence="2">
    <location>
        <begin position="214"/>
        <end position="248"/>
    </location>
</feature>
<dbReference type="PROSITE" id="PS00636">
    <property type="entry name" value="DNAJ_1"/>
    <property type="match status" value="1"/>
</dbReference>
<dbReference type="InterPro" id="IPR036869">
    <property type="entry name" value="J_dom_sf"/>
</dbReference>
<dbReference type="GO" id="GO:0051787">
    <property type="term" value="F:misfolded protein binding"/>
    <property type="evidence" value="ECO:0007669"/>
    <property type="project" value="TreeGrafter"/>
</dbReference>
<dbReference type="AlphaFoldDB" id="A0AAU7DM20"/>
<dbReference type="GO" id="GO:0036503">
    <property type="term" value="P:ERAD pathway"/>
    <property type="evidence" value="ECO:0007669"/>
    <property type="project" value="TreeGrafter"/>
</dbReference>
<dbReference type="PANTHER" id="PTHR44360:SF1">
    <property type="entry name" value="DNAJ HOMOLOG SUBFAMILY B MEMBER 9"/>
    <property type="match status" value="1"/>
</dbReference>
<dbReference type="InterPro" id="IPR001623">
    <property type="entry name" value="DnaJ_domain"/>
</dbReference>
<feature type="compositionally biased region" description="Basic and acidic residues" evidence="2">
    <location>
        <begin position="221"/>
        <end position="248"/>
    </location>
</feature>
<sequence>MLEATKTLDYYEFLQISPHADTETIHRVYRYLAARFHPDNPETGDPEKFFLLKTAYDVLSDADRRSEYDREYDGERGPVHNPLSDSVDFMDQVQGELNRRLAVLAVLYYRRRANPFDPRVSLAEIEKRMGFPRDYLDFTTWYLGKKGYITRADNSDFSLTAEGVDFIETQRVKIPVLNRLLTTGNVACNVDVDEDVMSLESSATTMIVLPDMTRIPNRRANSRERRTGAPDWRAEKVERRKGPRRTEE</sequence>
<dbReference type="GO" id="GO:0051087">
    <property type="term" value="F:protein-folding chaperone binding"/>
    <property type="evidence" value="ECO:0007669"/>
    <property type="project" value="TreeGrafter"/>
</dbReference>
<dbReference type="EMBL" id="CP121196">
    <property type="protein sequence ID" value="XBH18369.1"/>
    <property type="molecule type" value="Genomic_DNA"/>
</dbReference>
<dbReference type="PANTHER" id="PTHR44360">
    <property type="entry name" value="DNAJ HOMOLOG SUBFAMILY B MEMBER 9"/>
    <property type="match status" value="1"/>
</dbReference>
<dbReference type="InterPro" id="IPR051948">
    <property type="entry name" value="Hsp70_co-chaperone_J-domain"/>
</dbReference>
<protein>
    <submittedName>
        <fullName evidence="4">DnaJ domain-containing protein</fullName>
    </submittedName>
</protein>
<accession>A0AAU7DM20</accession>
<dbReference type="SUPFAM" id="SSF46565">
    <property type="entry name" value="Chaperone J-domain"/>
    <property type="match status" value="1"/>
</dbReference>
<reference evidence="4" key="1">
    <citation type="submission" date="2023-03" db="EMBL/GenBank/DDBJ databases">
        <title>Edaphobacter sp.</title>
        <authorList>
            <person name="Huber K.J."/>
            <person name="Papendorf J."/>
            <person name="Pilke C."/>
            <person name="Bunk B."/>
            <person name="Sproeer C."/>
            <person name="Pester M."/>
        </authorList>
    </citation>
    <scope>NUCLEOTIDE SEQUENCE</scope>
    <source>
        <strain evidence="4">DSM 110680</strain>
    </source>
</reference>
<organism evidence="4">
    <name type="scientific">Telmatobacter sp. DSM 110680</name>
    <dbReference type="NCBI Taxonomy" id="3036704"/>
    <lineage>
        <taxon>Bacteria</taxon>
        <taxon>Pseudomonadati</taxon>
        <taxon>Acidobacteriota</taxon>
        <taxon>Terriglobia</taxon>
        <taxon>Terriglobales</taxon>
        <taxon>Acidobacteriaceae</taxon>
        <taxon>Telmatobacter</taxon>
    </lineage>
</organism>
<dbReference type="Pfam" id="PF00226">
    <property type="entry name" value="DnaJ"/>
    <property type="match status" value="1"/>
</dbReference>
<gene>
    <name evidence="4" type="ORF">P8935_03320</name>
</gene>